<comment type="similarity">
    <text evidence="1">Belongs to the class-II aminoacyl-tRNA synthetase family.</text>
</comment>
<feature type="domain" description="Aminoacyl-transfer RNA synthetases class-II family profile" evidence="8">
    <location>
        <begin position="135"/>
        <end position="425"/>
    </location>
</feature>
<evidence type="ECO:0000313" key="9">
    <source>
        <dbReference type="EMBL" id="SUZ52890.1"/>
    </source>
</evidence>
<gene>
    <name evidence="9" type="ORF">METZ01_LOCUS5744</name>
</gene>
<evidence type="ECO:0000256" key="4">
    <source>
        <dbReference type="ARBA" id="ARBA00022741"/>
    </source>
</evidence>
<dbReference type="InterPro" id="IPR006195">
    <property type="entry name" value="aa-tRNA-synth_II"/>
</dbReference>
<dbReference type="InterPro" id="IPR004522">
    <property type="entry name" value="Asn-tRNA-ligase"/>
</dbReference>
<dbReference type="Pfam" id="PF00152">
    <property type="entry name" value="tRNA-synt_2"/>
    <property type="match status" value="1"/>
</dbReference>
<dbReference type="PROSITE" id="PS50862">
    <property type="entry name" value="AA_TRNA_LIGASE_II"/>
    <property type="match status" value="1"/>
</dbReference>
<dbReference type="PRINTS" id="PR01042">
    <property type="entry name" value="TRNASYNTHASP"/>
</dbReference>
<dbReference type="PANTHER" id="PTHR22594:SF34">
    <property type="entry name" value="ASPARAGINE--TRNA LIGASE, MITOCHONDRIAL-RELATED"/>
    <property type="match status" value="1"/>
</dbReference>
<protein>
    <recommendedName>
        <fullName evidence="2">asparagine--tRNA ligase</fullName>
        <ecNumber evidence="2">6.1.1.22</ecNumber>
    </recommendedName>
</protein>
<dbReference type="SUPFAM" id="SSF55681">
    <property type="entry name" value="Class II aaRS and biotin synthetases"/>
    <property type="match status" value="1"/>
</dbReference>
<evidence type="ECO:0000256" key="7">
    <source>
        <dbReference type="ARBA" id="ARBA00023146"/>
    </source>
</evidence>
<dbReference type="GO" id="GO:0006421">
    <property type="term" value="P:asparaginyl-tRNA aminoacylation"/>
    <property type="evidence" value="ECO:0007669"/>
    <property type="project" value="InterPro"/>
</dbReference>
<organism evidence="9">
    <name type="scientific">marine metagenome</name>
    <dbReference type="NCBI Taxonomy" id="408172"/>
    <lineage>
        <taxon>unclassified sequences</taxon>
        <taxon>metagenomes</taxon>
        <taxon>ecological metagenomes</taxon>
    </lineage>
</organism>
<keyword evidence="7" id="KW-0030">Aminoacyl-tRNA synthetase</keyword>
<evidence type="ECO:0000256" key="3">
    <source>
        <dbReference type="ARBA" id="ARBA00022598"/>
    </source>
</evidence>
<name>A0A381NE77_9ZZZZ</name>
<evidence type="ECO:0000256" key="2">
    <source>
        <dbReference type="ARBA" id="ARBA00012816"/>
    </source>
</evidence>
<proteinExistence type="inferred from homology"/>
<evidence type="ECO:0000256" key="5">
    <source>
        <dbReference type="ARBA" id="ARBA00022840"/>
    </source>
</evidence>
<dbReference type="Pfam" id="PF01336">
    <property type="entry name" value="tRNA_anti-codon"/>
    <property type="match status" value="1"/>
</dbReference>
<dbReference type="InterPro" id="IPR012340">
    <property type="entry name" value="NA-bd_OB-fold"/>
</dbReference>
<dbReference type="InterPro" id="IPR004364">
    <property type="entry name" value="Aa-tRNA-synt_II"/>
</dbReference>
<evidence type="ECO:0000259" key="8">
    <source>
        <dbReference type="PROSITE" id="PS50862"/>
    </source>
</evidence>
<sequence length="435" mass="49607">MGYMTQENITEVGYLGDHVGSSVTILGWVESTRSHGKVGFVVIRDGTGLVQGVLLKKELPADAWALLESLTYESSVALSGEVREEPRAPGGYEVGVTGLELLGASEEYPIQPKEHGVEFLLDHRHLWLRSSLQRAGLRVRHEVEQAIHDYFYERDFVRIDTPILTGSIGESAGTLFETDYFGETAFLAQTGQLYVETACPAFRKVYCFGPTFRAEKSKTRRHLTEFWMLEPEVAFADSDDNMDLQEDLVCYLVERVLERCSRELAVLERDTSELETLARPFERISYTSAVALLQEKGSEIEWGRDLGASDEMLLSEQFDRPVFVHDYPKAVKAFYMKENPEDPRTVRCNDLLVRGYGELIGGSQREDDLDKLLARIREEKLPEDTYSWYLDLRRFGTFTHSGFGLGLERTVAWITGRHHVREMIPFPRLMNRLTP</sequence>
<evidence type="ECO:0000256" key="1">
    <source>
        <dbReference type="ARBA" id="ARBA00008226"/>
    </source>
</evidence>
<dbReference type="PANTHER" id="PTHR22594">
    <property type="entry name" value="ASPARTYL/LYSYL-TRNA SYNTHETASE"/>
    <property type="match status" value="1"/>
</dbReference>
<dbReference type="SUPFAM" id="SSF50249">
    <property type="entry name" value="Nucleic acid-binding proteins"/>
    <property type="match status" value="1"/>
</dbReference>
<dbReference type="InterPro" id="IPR004365">
    <property type="entry name" value="NA-bd_OB_tRNA"/>
</dbReference>
<dbReference type="GO" id="GO:0004816">
    <property type="term" value="F:asparagine-tRNA ligase activity"/>
    <property type="evidence" value="ECO:0007669"/>
    <property type="project" value="UniProtKB-EC"/>
</dbReference>
<dbReference type="EC" id="6.1.1.22" evidence="2"/>
<dbReference type="InterPro" id="IPR045864">
    <property type="entry name" value="aa-tRNA-synth_II/BPL/LPL"/>
</dbReference>
<dbReference type="InterPro" id="IPR002312">
    <property type="entry name" value="Asp/Asn-tRNA-synth_IIb"/>
</dbReference>
<dbReference type="HAMAP" id="MF_00534">
    <property type="entry name" value="Asn_tRNA_synth"/>
    <property type="match status" value="1"/>
</dbReference>
<dbReference type="NCBIfam" id="TIGR00457">
    <property type="entry name" value="asnS"/>
    <property type="match status" value="1"/>
</dbReference>
<dbReference type="AlphaFoldDB" id="A0A381NE77"/>
<keyword evidence="3" id="KW-0436">Ligase</keyword>
<keyword evidence="4" id="KW-0547">Nucleotide-binding</keyword>
<dbReference type="GO" id="GO:0003676">
    <property type="term" value="F:nucleic acid binding"/>
    <property type="evidence" value="ECO:0007669"/>
    <property type="project" value="InterPro"/>
</dbReference>
<reference evidence="9" key="1">
    <citation type="submission" date="2018-05" db="EMBL/GenBank/DDBJ databases">
        <authorList>
            <person name="Lanie J.A."/>
            <person name="Ng W.-L."/>
            <person name="Kazmierczak K.M."/>
            <person name="Andrzejewski T.M."/>
            <person name="Davidsen T.M."/>
            <person name="Wayne K.J."/>
            <person name="Tettelin H."/>
            <person name="Glass J.I."/>
            <person name="Rusch D."/>
            <person name="Podicherti R."/>
            <person name="Tsui H.-C.T."/>
            <person name="Winkler M.E."/>
        </authorList>
    </citation>
    <scope>NUCLEOTIDE SEQUENCE</scope>
</reference>
<accession>A0A381NE77</accession>
<keyword evidence="5" id="KW-0067">ATP-binding</keyword>
<dbReference type="EMBL" id="UINC01000299">
    <property type="protein sequence ID" value="SUZ52890.1"/>
    <property type="molecule type" value="Genomic_DNA"/>
</dbReference>
<dbReference type="NCBIfam" id="NF003037">
    <property type="entry name" value="PRK03932.1"/>
    <property type="match status" value="1"/>
</dbReference>
<dbReference type="CDD" id="cd00776">
    <property type="entry name" value="AsxRS_core"/>
    <property type="match status" value="1"/>
</dbReference>
<dbReference type="Gene3D" id="3.30.930.10">
    <property type="entry name" value="Bira Bifunctional Protein, Domain 2"/>
    <property type="match status" value="1"/>
</dbReference>
<evidence type="ECO:0000256" key="6">
    <source>
        <dbReference type="ARBA" id="ARBA00022917"/>
    </source>
</evidence>
<dbReference type="GO" id="GO:0005524">
    <property type="term" value="F:ATP binding"/>
    <property type="evidence" value="ECO:0007669"/>
    <property type="project" value="UniProtKB-KW"/>
</dbReference>
<dbReference type="Gene3D" id="2.40.50.140">
    <property type="entry name" value="Nucleic acid-binding proteins"/>
    <property type="match status" value="1"/>
</dbReference>
<keyword evidence="6" id="KW-0648">Protein biosynthesis</keyword>